<name>H6BQQ3_EXODN</name>
<protein>
    <submittedName>
        <fullName evidence="1">Uncharacterized protein</fullName>
    </submittedName>
</protein>
<evidence type="ECO:0000313" key="1">
    <source>
        <dbReference type="EMBL" id="EHY54592.1"/>
    </source>
</evidence>
<organism evidence="1 2">
    <name type="scientific">Exophiala dermatitidis (strain ATCC 34100 / CBS 525.76 / NIH/UT8656)</name>
    <name type="common">Black yeast</name>
    <name type="synonym">Wangiella dermatitidis</name>
    <dbReference type="NCBI Taxonomy" id="858893"/>
    <lineage>
        <taxon>Eukaryota</taxon>
        <taxon>Fungi</taxon>
        <taxon>Dikarya</taxon>
        <taxon>Ascomycota</taxon>
        <taxon>Pezizomycotina</taxon>
        <taxon>Eurotiomycetes</taxon>
        <taxon>Chaetothyriomycetidae</taxon>
        <taxon>Chaetothyriales</taxon>
        <taxon>Herpotrichiellaceae</taxon>
        <taxon>Exophiala</taxon>
    </lineage>
</organism>
<keyword evidence="2" id="KW-1185">Reference proteome</keyword>
<dbReference type="AlphaFoldDB" id="H6BQQ3"/>
<sequence>MRCRSSALSLTQSLNVPSSIRFRIPRVYIRAVCTGSWDCTDSFRSTTRHLGCFHRATPHLVNLAWEAVGSGYPRTLRMSQALPQLDYLELDILGHLALLRTYVKA</sequence>
<dbReference type="VEuPathDB" id="FungiDB:HMPREF1120_02760"/>
<evidence type="ECO:0000313" key="2">
    <source>
        <dbReference type="Proteomes" id="UP000007304"/>
    </source>
</evidence>
<dbReference type="InParanoid" id="H6BQQ3"/>
<gene>
    <name evidence="1" type="ORF">HMPREF1120_02760</name>
</gene>
<dbReference type="Proteomes" id="UP000007304">
    <property type="component" value="Unassembled WGS sequence"/>
</dbReference>
<dbReference type="HOGENOM" id="CLU_2236588_0_0_1"/>
<dbReference type="EMBL" id="JH226131">
    <property type="protein sequence ID" value="EHY54592.1"/>
    <property type="molecule type" value="Genomic_DNA"/>
</dbReference>
<dbReference type="GeneID" id="20307399"/>
<reference evidence="1" key="1">
    <citation type="submission" date="2011-07" db="EMBL/GenBank/DDBJ databases">
        <title>The Genome Sequence of Exophiala (Wangiella) dermatitidis NIH/UT8656.</title>
        <authorList>
            <consortium name="The Broad Institute Genome Sequencing Platform"/>
            <person name="Cuomo C."/>
            <person name="Wang Z."/>
            <person name="Hunicke-Smith S."/>
            <person name="Szanislo P.J."/>
            <person name="Earl A."/>
            <person name="Young S.K."/>
            <person name="Zeng Q."/>
            <person name="Gargeya S."/>
            <person name="Fitzgerald M."/>
            <person name="Haas B."/>
            <person name="Abouelleil A."/>
            <person name="Alvarado L."/>
            <person name="Arachchi H.M."/>
            <person name="Berlin A."/>
            <person name="Brown A."/>
            <person name="Chapman S.B."/>
            <person name="Chen Z."/>
            <person name="Dunbar C."/>
            <person name="Freedman E."/>
            <person name="Gearin G."/>
            <person name="Gellesch M."/>
            <person name="Goldberg J."/>
            <person name="Griggs A."/>
            <person name="Gujja S."/>
            <person name="Heiman D."/>
            <person name="Howarth C."/>
            <person name="Larson L."/>
            <person name="Lui A."/>
            <person name="MacDonald P.J.P."/>
            <person name="Montmayeur A."/>
            <person name="Murphy C."/>
            <person name="Neiman D."/>
            <person name="Pearson M."/>
            <person name="Priest M."/>
            <person name="Roberts A."/>
            <person name="Saif S."/>
            <person name="Shea T."/>
            <person name="Shenoy N."/>
            <person name="Sisk P."/>
            <person name="Stolte C."/>
            <person name="Sykes S."/>
            <person name="Wortman J."/>
            <person name="Nusbaum C."/>
            <person name="Birren B."/>
        </authorList>
    </citation>
    <scope>NUCLEOTIDE SEQUENCE</scope>
    <source>
        <strain evidence="1">NIH/UT8656</strain>
    </source>
</reference>
<dbReference type="RefSeq" id="XP_009155053.1">
    <property type="nucleotide sequence ID" value="XM_009156805.1"/>
</dbReference>
<accession>H6BQQ3</accession>
<proteinExistence type="predicted"/>